<evidence type="ECO:0000313" key="8">
    <source>
        <dbReference type="EnsemblPlants" id="ORUFI07G07290.1"/>
    </source>
</evidence>
<dbReference type="EnsemblPlants" id="ORUFI07G07290.1">
    <property type="protein sequence ID" value="ORUFI07G07290.1"/>
    <property type="gene ID" value="ORUFI07G07290"/>
</dbReference>
<proteinExistence type="predicted"/>
<evidence type="ECO:0000256" key="2">
    <source>
        <dbReference type="ARBA" id="ARBA00004613"/>
    </source>
</evidence>
<evidence type="ECO:0000256" key="3">
    <source>
        <dbReference type="ARBA" id="ARBA00022525"/>
    </source>
</evidence>
<dbReference type="Gramene" id="ORUFI07G07290.1">
    <property type="protein sequence ID" value="ORUFI07G07290.1"/>
    <property type="gene ID" value="ORUFI07G07290"/>
</dbReference>
<dbReference type="AlphaFoldDB" id="A0A0E0Q5M4"/>
<evidence type="ECO:0000256" key="4">
    <source>
        <dbReference type="ARBA" id="ARBA00022729"/>
    </source>
</evidence>
<keyword evidence="5" id="KW-1015">Disulfide bond</keyword>
<dbReference type="InterPro" id="IPR002411">
    <property type="entry name" value="Allergen/amylase_inhib_rice"/>
</dbReference>
<dbReference type="InterPro" id="IPR036312">
    <property type="entry name" value="Bifun_inhib/LTP/seed_sf"/>
</dbReference>
<evidence type="ECO:0000313" key="9">
    <source>
        <dbReference type="Proteomes" id="UP000008022"/>
    </source>
</evidence>
<dbReference type="InterPro" id="IPR016140">
    <property type="entry name" value="Bifunc_inhib/LTP/seed_store"/>
</dbReference>
<dbReference type="Proteomes" id="UP000008022">
    <property type="component" value="Unassembled WGS sequence"/>
</dbReference>
<feature type="domain" description="Bifunctional inhibitor/plant lipid transfer protein/seed storage helical" evidence="7">
    <location>
        <begin position="213"/>
        <end position="326"/>
    </location>
</feature>
<dbReference type="InterPro" id="IPR006106">
    <property type="entry name" value="Allergen/soft/tryp_amyl_inhib"/>
</dbReference>
<keyword evidence="3" id="KW-0964">Secreted</keyword>
<dbReference type="Gene3D" id="1.10.110.10">
    <property type="entry name" value="Plant lipid-transfer and hydrophobic proteins"/>
    <property type="match status" value="2"/>
</dbReference>
<dbReference type="GO" id="GO:0005576">
    <property type="term" value="C:extracellular region"/>
    <property type="evidence" value="ECO:0007669"/>
    <property type="project" value="UniProtKB-SubCell"/>
</dbReference>
<accession>A0A0E0Q5M4</accession>
<protein>
    <recommendedName>
        <fullName evidence="7">Bifunctional inhibitor/plant lipid transfer protein/seed storage helical domain-containing protein</fullName>
    </recommendedName>
</protein>
<dbReference type="eggNOG" id="ENOG502R43K">
    <property type="taxonomic scope" value="Eukaryota"/>
</dbReference>
<evidence type="ECO:0000256" key="1">
    <source>
        <dbReference type="ARBA" id="ARBA00003839"/>
    </source>
</evidence>
<name>A0A0E0Q5M4_ORYRU</name>
<dbReference type="HOGENOM" id="CLU_797836_0_0_1"/>
<organism evidence="8 9">
    <name type="scientific">Oryza rufipogon</name>
    <name type="common">Brownbeard rice</name>
    <name type="synonym">Asian wild rice</name>
    <dbReference type="NCBI Taxonomy" id="4529"/>
    <lineage>
        <taxon>Eukaryota</taxon>
        <taxon>Viridiplantae</taxon>
        <taxon>Streptophyta</taxon>
        <taxon>Embryophyta</taxon>
        <taxon>Tracheophyta</taxon>
        <taxon>Spermatophyta</taxon>
        <taxon>Magnoliopsida</taxon>
        <taxon>Liliopsida</taxon>
        <taxon>Poales</taxon>
        <taxon>Poaceae</taxon>
        <taxon>BOP clade</taxon>
        <taxon>Oryzoideae</taxon>
        <taxon>Oryzeae</taxon>
        <taxon>Oryzinae</taxon>
        <taxon>Oryza</taxon>
    </lineage>
</organism>
<evidence type="ECO:0000259" key="7">
    <source>
        <dbReference type="SMART" id="SM00499"/>
    </source>
</evidence>
<dbReference type="InterPro" id="IPR006105">
    <property type="entry name" value="Allergen/tryp_amyl_inhib_CS"/>
</dbReference>
<dbReference type="SUPFAM" id="SSF47699">
    <property type="entry name" value="Bifunctional inhibitor/lipid-transfer protein/seed storage 2S albumin"/>
    <property type="match status" value="2"/>
</dbReference>
<dbReference type="SMART" id="SM00499">
    <property type="entry name" value="AAI"/>
    <property type="match status" value="2"/>
</dbReference>
<dbReference type="Pfam" id="PF00234">
    <property type="entry name" value="Tryp_alpha_amyl"/>
    <property type="match status" value="2"/>
</dbReference>
<dbReference type="GO" id="GO:0019863">
    <property type="term" value="F:IgE binding"/>
    <property type="evidence" value="ECO:0007669"/>
    <property type="project" value="UniProtKB-ARBA"/>
</dbReference>
<dbReference type="GO" id="GO:0004867">
    <property type="term" value="F:serine-type endopeptidase inhibitor activity"/>
    <property type="evidence" value="ECO:0007669"/>
    <property type="project" value="InterPro"/>
</dbReference>
<feature type="signal peptide" evidence="6">
    <location>
        <begin position="1"/>
        <end position="20"/>
    </location>
</feature>
<keyword evidence="4 6" id="KW-0732">Signal</keyword>
<feature type="domain" description="Bifunctional inhibitor/plant lipid transfer protein/seed storage helical" evidence="7">
    <location>
        <begin position="42"/>
        <end position="153"/>
    </location>
</feature>
<comment type="function">
    <text evidence="1">Seed storage protein.</text>
</comment>
<dbReference type="FunFam" id="1.10.110.10:FF:000004">
    <property type="entry name" value="Alpha-amylase inhibitor 0.19"/>
    <property type="match status" value="2"/>
</dbReference>
<reference evidence="8" key="2">
    <citation type="submission" date="2015-06" db="UniProtKB">
        <authorList>
            <consortium name="EnsemblPlants"/>
        </authorList>
    </citation>
    <scope>IDENTIFICATION</scope>
</reference>
<comment type="subcellular location">
    <subcellularLocation>
        <location evidence="2">Secreted</location>
    </subcellularLocation>
</comment>
<dbReference type="PRINTS" id="PR00808">
    <property type="entry name" value="AMLASEINHBTR"/>
</dbReference>
<dbReference type="PANTHER" id="PTHR34481">
    <property type="entry name" value="TRYPSIN/FACTOR XIIA INHIBITOR-RELATED"/>
    <property type="match status" value="1"/>
</dbReference>
<dbReference type="PRINTS" id="PR00809">
    <property type="entry name" value="RAGALLERGEN"/>
</dbReference>
<dbReference type="PANTHER" id="PTHR34481:SF8">
    <property type="entry name" value="SEED ALLERGENIC PROTEIN RAG1"/>
    <property type="match status" value="1"/>
</dbReference>
<dbReference type="PROSITE" id="PS00426">
    <property type="entry name" value="CEREAL_TRYP_AMYL_INH"/>
    <property type="match status" value="2"/>
</dbReference>
<evidence type="ECO:0000256" key="6">
    <source>
        <dbReference type="SAM" id="SignalP"/>
    </source>
</evidence>
<evidence type="ECO:0000256" key="5">
    <source>
        <dbReference type="ARBA" id="ARBA00023157"/>
    </source>
</evidence>
<reference evidence="9" key="1">
    <citation type="submission" date="2013-06" db="EMBL/GenBank/DDBJ databases">
        <authorList>
            <person name="Zhao Q."/>
        </authorList>
    </citation>
    <scope>NUCLEOTIDE SEQUENCE</scope>
    <source>
        <strain evidence="9">cv. W1943</strain>
    </source>
</reference>
<sequence>MASNKVVFSVLLLAVVSVLAATATMAEYHHQDQVVYTPGPLCQPGMGYPMYPLPRCRALVKRQCVGRGTAAAAEQVRRDCCRQLAAVDDSWCRCEAISHMLGGIYRELGAPDVGHPMSEVFRGCRRGDIERATASLPAFCNVDIPNGVGGMKTLNLSLSYKFRLKIFCKQKAMASNKVVFSALLLAIVSVLAATATMADHHKDQVVYSPGEHCQPGMGYPMYSLPRCRAVVKRQCVGHGAPAGGAVDEQLRQGCCRQLAAVDDSWCRCSALNHMVGGIYRELGATDVGHPMAEVFPGCRRGDLERAAASLPAFCNVDIPNGTGGVCYWLGYPRTPRTAKYKTTQRRRA</sequence>
<keyword evidence="9" id="KW-1185">Reference proteome</keyword>
<feature type="chain" id="PRO_5002371011" description="Bifunctional inhibitor/plant lipid transfer protein/seed storage helical domain-containing protein" evidence="6">
    <location>
        <begin position="21"/>
        <end position="348"/>
    </location>
</feature>
<dbReference type="CDD" id="cd00261">
    <property type="entry name" value="AAI_SS"/>
    <property type="match status" value="2"/>
</dbReference>